<dbReference type="InterPro" id="IPR013083">
    <property type="entry name" value="Znf_RING/FYVE/PHD"/>
</dbReference>
<comment type="similarity">
    <text evidence="5">Belongs to the ubiquitin conjugation factor E4 family.</text>
</comment>
<evidence type="ECO:0000256" key="7">
    <source>
        <dbReference type="ARBA" id="ARBA00022490"/>
    </source>
</evidence>
<evidence type="ECO:0000256" key="3">
    <source>
        <dbReference type="ARBA" id="ARBA00004496"/>
    </source>
</evidence>
<dbReference type="GO" id="GO:0000209">
    <property type="term" value="P:protein polyubiquitination"/>
    <property type="evidence" value="ECO:0007669"/>
    <property type="project" value="TreeGrafter"/>
</dbReference>
<dbReference type="PANTHER" id="PTHR13931">
    <property type="entry name" value="UBIQUITINATION FACTOR E4"/>
    <property type="match status" value="1"/>
</dbReference>
<keyword evidence="20" id="KW-1185">Reference proteome</keyword>
<keyword evidence="8" id="KW-0597">Phosphoprotein</keyword>
<dbReference type="PROSITE" id="PS51698">
    <property type="entry name" value="U_BOX"/>
    <property type="match status" value="1"/>
</dbReference>
<evidence type="ECO:0000256" key="6">
    <source>
        <dbReference type="ARBA" id="ARBA00012483"/>
    </source>
</evidence>
<evidence type="ECO:0000256" key="12">
    <source>
        <dbReference type="ARBA" id="ARBA00023242"/>
    </source>
</evidence>
<dbReference type="EC" id="2.3.2.27" evidence="6"/>
<evidence type="ECO:0000313" key="19">
    <source>
        <dbReference type="EMBL" id="KAK2163363.1"/>
    </source>
</evidence>
<comment type="function">
    <text evidence="13">Ubiquitin-protein ligase that probably functions as an E3 ligase in conjunction with specific E1 and E2 ligases. May also function as an E4 ligase mediating the assembly of polyubiquitin chains on substrates ubiquitinated by another E3 ubiquitin ligase. May regulate myosin assembly in striated muscles together with STUB1 and VCP/p97 by targeting myosin chaperone UNC45B for proteasomal degradation.</text>
</comment>
<evidence type="ECO:0000256" key="11">
    <source>
        <dbReference type="ARBA" id="ARBA00022990"/>
    </source>
</evidence>
<protein>
    <recommendedName>
        <fullName evidence="14">Ubiquitin conjugation factor E4 B</fullName>
        <ecNumber evidence="6">2.3.2.27</ecNumber>
    </recommendedName>
    <alternativeName>
        <fullName evidence="16">RING-type E3 ubiquitin transferase E4 B</fullName>
    </alternativeName>
    <alternativeName>
        <fullName evidence="15">Ubiquitin fusion degradation protein 2</fullName>
    </alternativeName>
</protein>
<comment type="catalytic activity">
    <reaction evidence="1">
        <text>S-ubiquitinyl-[E2 ubiquitin-conjugating enzyme]-L-cysteine + [acceptor protein]-L-lysine = [E2 ubiquitin-conjugating enzyme]-L-cysteine + N(6)-ubiquitinyl-[acceptor protein]-L-lysine.</text>
        <dbReference type="EC" id="2.3.2.27"/>
    </reaction>
</comment>
<feature type="compositionally biased region" description="Low complexity" evidence="17">
    <location>
        <begin position="34"/>
        <end position="59"/>
    </location>
</feature>
<dbReference type="Proteomes" id="UP001208570">
    <property type="component" value="Unassembled WGS sequence"/>
</dbReference>
<feature type="compositionally biased region" description="Polar residues" evidence="17">
    <location>
        <begin position="20"/>
        <end position="33"/>
    </location>
</feature>
<evidence type="ECO:0000256" key="9">
    <source>
        <dbReference type="ARBA" id="ARBA00022679"/>
    </source>
</evidence>
<feature type="region of interest" description="Disordered" evidence="17">
    <location>
        <begin position="1"/>
        <end position="109"/>
    </location>
</feature>
<evidence type="ECO:0000256" key="1">
    <source>
        <dbReference type="ARBA" id="ARBA00000900"/>
    </source>
</evidence>
<evidence type="ECO:0000256" key="15">
    <source>
        <dbReference type="ARBA" id="ARBA00081821"/>
    </source>
</evidence>
<dbReference type="GO" id="GO:0006511">
    <property type="term" value="P:ubiquitin-dependent protein catabolic process"/>
    <property type="evidence" value="ECO:0007669"/>
    <property type="project" value="InterPro"/>
</dbReference>
<comment type="pathway">
    <text evidence="4">Protein modification; protein ubiquitination.</text>
</comment>
<dbReference type="SUPFAM" id="SSF57850">
    <property type="entry name" value="RING/U-box"/>
    <property type="match status" value="1"/>
</dbReference>
<dbReference type="PANTHER" id="PTHR13931:SF2">
    <property type="entry name" value="UBIQUITIN CONJUGATION FACTOR E4 B"/>
    <property type="match status" value="1"/>
</dbReference>
<evidence type="ECO:0000256" key="17">
    <source>
        <dbReference type="SAM" id="MobiDB-lite"/>
    </source>
</evidence>
<evidence type="ECO:0000256" key="8">
    <source>
        <dbReference type="ARBA" id="ARBA00022553"/>
    </source>
</evidence>
<evidence type="ECO:0000256" key="10">
    <source>
        <dbReference type="ARBA" id="ARBA00022786"/>
    </source>
</evidence>
<dbReference type="GO" id="GO:0034450">
    <property type="term" value="F:ubiquitin-ubiquitin ligase activity"/>
    <property type="evidence" value="ECO:0007669"/>
    <property type="project" value="InterPro"/>
</dbReference>
<evidence type="ECO:0000259" key="18">
    <source>
        <dbReference type="PROSITE" id="PS51698"/>
    </source>
</evidence>
<evidence type="ECO:0000256" key="2">
    <source>
        <dbReference type="ARBA" id="ARBA00004123"/>
    </source>
</evidence>
<keyword evidence="7" id="KW-0963">Cytoplasm</keyword>
<dbReference type="InterPro" id="IPR019474">
    <property type="entry name" value="Ub_conjug_fac_E4_core"/>
</dbReference>
<dbReference type="GO" id="GO:0036503">
    <property type="term" value="P:ERAD pathway"/>
    <property type="evidence" value="ECO:0007669"/>
    <property type="project" value="InterPro"/>
</dbReference>
<evidence type="ECO:0000256" key="13">
    <source>
        <dbReference type="ARBA" id="ARBA00056267"/>
    </source>
</evidence>
<evidence type="ECO:0000256" key="14">
    <source>
        <dbReference type="ARBA" id="ARBA00072779"/>
    </source>
</evidence>
<feature type="compositionally biased region" description="Polar residues" evidence="17">
    <location>
        <begin position="60"/>
        <end position="70"/>
    </location>
</feature>
<dbReference type="AlphaFoldDB" id="A0AAD9K3G6"/>
<dbReference type="FunFam" id="3.30.40.10:FF:000060">
    <property type="entry name" value="ubiquitin conjugation factor E4 B"/>
    <property type="match status" value="1"/>
</dbReference>
<gene>
    <name evidence="19" type="ORF">LSH36_81g07033</name>
</gene>
<accession>A0AAD9K3G6</accession>
<organism evidence="19 20">
    <name type="scientific">Paralvinella palmiformis</name>
    <dbReference type="NCBI Taxonomy" id="53620"/>
    <lineage>
        <taxon>Eukaryota</taxon>
        <taxon>Metazoa</taxon>
        <taxon>Spiralia</taxon>
        <taxon>Lophotrochozoa</taxon>
        <taxon>Annelida</taxon>
        <taxon>Polychaeta</taxon>
        <taxon>Sedentaria</taxon>
        <taxon>Canalipalpata</taxon>
        <taxon>Terebellida</taxon>
        <taxon>Terebelliformia</taxon>
        <taxon>Alvinellidae</taxon>
        <taxon>Paralvinella</taxon>
    </lineage>
</organism>
<keyword evidence="11" id="KW-0007">Acetylation</keyword>
<dbReference type="SMART" id="SM00504">
    <property type="entry name" value="Ubox"/>
    <property type="match status" value="1"/>
</dbReference>
<dbReference type="InterPro" id="IPR003613">
    <property type="entry name" value="Ubox_domain"/>
</dbReference>
<dbReference type="Pfam" id="PF10408">
    <property type="entry name" value="Ufd2P_core"/>
    <property type="match status" value="1"/>
</dbReference>
<comment type="caution">
    <text evidence="19">The sequence shown here is derived from an EMBL/GenBank/DDBJ whole genome shotgun (WGS) entry which is preliminary data.</text>
</comment>
<evidence type="ECO:0000313" key="20">
    <source>
        <dbReference type="Proteomes" id="UP001208570"/>
    </source>
</evidence>
<dbReference type="GO" id="GO:0005634">
    <property type="term" value="C:nucleus"/>
    <property type="evidence" value="ECO:0007669"/>
    <property type="project" value="UniProtKB-SubCell"/>
</dbReference>
<keyword evidence="12" id="KW-0539">Nucleus</keyword>
<reference evidence="19" key="1">
    <citation type="journal article" date="2023" name="Mol. Biol. Evol.">
        <title>Third-Generation Sequencing Reveals the Adaptive Role of the Epigenome in Three Deep-Sea Polychaetes.</title>
        <authorList>
            <person name="Perez M."/>
            <person name="Aroh O."/>
            <person name="Sun Y."/>
            <person name="Lan Y."/>
            <person name="Juniper S.K."/>
            <person name="Young C.R."/>
            <person name="Angers B."/>
            <person name="Qian P.Y."/>
        </authorList>
    </citation>
    <scope>NUCLEOTIDE SEQUENCE</scope>
    <source>
        <strain evidence="19">P08H-3</strain>
    </source>
</reference>
<keyword evidence="9" id="KW-0808">Transferase</keyword>
<evidence type="ECO:0000256" key="4">
    <source>
        <dbReference type="ARBA" id="ARBA00004906"/>
    </source>
</evidence>
<evidence type="ECO:0000256" key="5">
    <source>
        <dbReference type="ARBA" id="ARBA00007434"/>
    </source>
</evidence>
<dbReference type="GO" id="GO:0005737">
    <property type="term" value="C:cytoplasm"/>
    <property type="evidence" value="ECO:0007669"/>
    <property type="project" value="UniProtKB-SubCell"/>
</dbReference>
<dbReference type="CDD" id="cd16658">
    <property type="entry name" value="RING-Ubox_UBE4B"/>
    <property type="match status" value="1"/>
</dbReference>
<keyword evidence="10" id="KW-0833">Ubl conjugation pathway</keyword>
<dbReference type="InterPro" id="IPR045132">
    <property type="entry name" value="UBE4"/>
</dbReference>
<dbReference type="GO" id="GO:0000151">
    <property type="term" value="C:ubiquitin ligase complex"/>
    <property type="evidence" value="ECO:0007669"/>
    <property type="project" value="InterPro"/>
</dbReference>
<sequence length="1087" mass="124180">MTTNIHIIRRRRLARLAGSTPATNQSAAPSPNESGSSNTSQPGTSSSSAATGAQQQAESMSTEEMPSSQKTDNDSEPDKTQVSTMDVDSGIETMEVDEPEIQTKDASRQRDMNLNSELTDEHLLNAICRILQISVCRCNPDGVPMPDVEDLFRANQGSEDFRESINFTLVEALTLCSASDANPFESARVKSRKSSSPSKYAASPISMEAEQRSFPYKKYQPDQCQETRMINYILDCYEQVNVEERMAPKRSSSPPLSTLLTEARSQCVTHASLVLQGTFTRCRSPARPSFLLPYLISQNLPRGFLQELVFITNKDNDAFSVIFTPILQGLVQAIRGLSFDTEDYRLLLATLSELCDIKVTNTRPVCNLIVAQSNWLPDPLSPAHGMELEKLSFLGPFFALSVFAEDNVKVVEKFFSNPQMTPDNARMINQSLQRAMECARGEQFKILHTLLVNGDTREIALNFVYAAIDRNAKRSQLQVDERLVAGEGFMLNLLSVLQQLSVKIKVDKVDPLYPYHPSGRLNLKDDSRLKYSSQEVTEWLEKLKTSNFKWQEPKFPTECFFLTAHCHHLSVLPISRKYQRRLRAIRDLQHMIEEIQNAEPQWKDHPSAQRNKALLKRWKSQVKRLQKGKLCADAGLLDEWLLRRCLEFYGMFSQLIIRILTPSDGLKLPLPTEIPPVFAALPEWYLEDIAEFLLFVIQYMPPVLNDQYVSDLISLIVIIVCSSNYISNPYLVAKMVEVMFVVNPAVQPNTRHLCDMILDHALVADHLVPALMKFYTDIETTGASSEFYDKFSIRYHISIIFKTISGQQFVKFVNMLMNDTTFLLDESMDTLKSIRELQDLMENTTEWNRLSKEQQTSKQKQLLQEQRQCRSYLTLATETVDMFHYLTQEIVKPFLKLELADRLAAMLNFNLQQLCGPKCNNLKVRNPEKYGWEPKRLLNQLTDLYLHLDCDEFAQAIANDERSYRKELFDDAVARMQKACIKTTHEIELFRSLQSKVDKLVVEKQRSELDYGDIPDEYKDPLMDTVMHDPVLLPTSGNIMDRPVIMRHLLNSQTDPFNRQPLTVEDLVPADDLKKKIDAWIKEKQSG</sequence>
<proteinExistence type="inferred from homology"/>
<comment type="subcellular location">
    <subcellularLocation>
        <location evidence="3">Cytoplasm</location>
    </subcellularLocation>
    <subcellularLocation>
        <location evidence="2">Nucleus</location>
    </subcellularLocation>
</comment>
<evidence type="ECO:0000256" key="16">
    <source>
        <dbReference type="ARBA" id="ARBA00083610"/>
    </source>
</evidence>
<dbReference type="Pfam" id="PF04564">
    <property type="entry name" value="U-box"/>
    <property type="match status" value="1"/>
</dbReference>
<feature type="domain" description="U-box" evidence="18">
    <location>
        <begin position="1013"/>
        <end position="1087"/>
    </location>
</feature>
<dbReference type="EMBL" id="JAODUP010000081">
    <property type="protein sequence ID" value="KAK2163363.1"/>
    <property type="molecule type" value="Genomic_DNA"/>
</dbReference>
<dbReference type="Gene3D" id="3.30.40.10">
    <property type="entry name" value="Zinc/RING finger domain, C3HC4 (zinc finger)"/>
    <property type="match status" value="1"/>
</dbReference>
<name>A0AAD9K3G6_9ANNE</name>